<keyword evidence="2" id="KW-0732">Signal</keyword>
<dbReference type="InterPro" id="IPR000326">
    <property type="entry name" value="PAP2/HPO"/>
</dbReference>
<dbReference type="AlphaFoldDB" id="A0A7W7I1F7"/>
<dbReference type="InterPro" id="IPR052559">
    <property type="entry name" value="V-haloperoxidase"/>
</dbReference>
<feature type="domain" description="Phosphatidic acid phosphatase type 2/haloperoxidase" evidence="3">
    <location>
        <begin position="272"/>
        <end position="395"/>
    </location>
</feature>
<feature type="chain" id="PRO_5030634887" description="Phosphatidic acid phosphatase type 2/haloperoxidase domain-containing protein" evidence="2">
    <location>
        <begin position="24"/>
        <end position="431"/>
    </location>
</feature>
<name>A0A7W7I1F7_9ACTN</name>
<evidence type="ECO:0000313" key="5">
    <source>
        <dbReference type="Proteomes" id="UP000578112"/>
    </source>
</evidence>
<dbReference type="CDD" id="cd03398">
    <property type="entry name" value="PAP2_haloperoxidase"/>
    <property type="match status" value="1"/>
</dbReference>
<dbReference type="Gene3D" id="1.10.606.20">
    <property type="match status" value="1"/>
</dbReference>
<protein>
    <recommendedName>
        <fullName evidence="3">Phosphatidic acid phosphatase type 2/haloperoxidase domain-containing protein</fullName>
    </recommendedName>
</protein>
<evidence type="ECO:0000313" key="4">
    <source>
        <dbReference type="EMBL" id="MBB4764682.1"/>
    </source>
</evidence>
<dbReference type="RefSeq" id="WP_184995840.1">
    <property type="nucleotide sequence ID" value="NZ_BOMK01000003.1"/>
</dbReference>
<dbReference type="SUPFAM" id="SSF48317">
    <property type="entry name" value="Acid phosphatase/Vanadium-dependent haloperoxidase"/>
    <property type="match status" value="1"/>
</dbReference>
<proteinExistence type="predicted"/>
<comment type="caution">
    <text evidence="4">The sequence shown here is derived from an EMBL/GenBank/DDBJ whole genome shotgun (WGS) entry which is preliminary data.</text>
</comment>
<organism evidence="4 5">
    <name type="scientific">Actinoplanes digitatis</name>
    <dbReference type="NCBI Taxonomy" id="1868"/>
    <lineage>
        <taxon>Bacteria</taxon>
        <taxon>Bacillati</taxon>
        <taxon>Actinomycetota</taxon>
        <taxon>Actinomycetes</taxon>
        <taxon>Micromonosporales</taxon>
        <taxon>Micromonosporaceae</taxon>
        <taxon>Actinoplanes</taxon>
    </lineage>
</organism>
<dbReference type="InterPro" id="IPR036938">
    <property type="entry name" value="PAP2/HPO_sf"/>
</dbReference>
<dbReference type="PANTHER" id="PTHR34599">
    <property type="entry name" value="PEROXIDASE-RELATED"/>
    <property type="match status" value="1"/>
</dbReference>
<feature type="region of interest" description="Disordered" evidence="1">
    <location>
        <begin position="307"/>
        <end position="327"/>
    </location>
</feature>
<accession>A0A7W7I1F7</accession>
<dbReference type="Proteomes" id="UP000578112">
    <property type="component" value="Unassembled WGS sequence"/>
</dbReference>
<evidence type="ECO:0000259" key="3">
    <source>
        <dbReference type="Pfam" id="PF01569"/>
    </source>
</evidence>
<dbReference type="Pfam" id="PF01569">
    <property type="entry name" value="PAP2"/>
    <property type="match status" value="1"/>
</dbReference>
<sequence>MRKAVFVVMIGMVGAGLSTPAVADGPAVGFDGVRTWNESALGAVRALRAGDADAARWYAMLNVAMYDAVNGIVGGRGEPAREPALVAGPGPRDGDPFAATVAAAHAVLVAVDPARAATYDAQRDADLAKVRPGQRRTAGARWGDEVGRRVVRARADDGSTPVQSQPAGTGPGVFRADWSGVQYRDVRPFAVRDPAAFLPGPPPALTDIGYAAAFAEVAVLGDAGLPAPDLLATYQFWSLPAGSDQPPGEWLRIALTVGGDRHLSLAQGTRMTALLSMALADTTVTTMRTKYTYRHWRPTTAIREADTDDNPVTQANPAWSARGGTVGGTPEWVSGHSSYSGAGAAVLAGFFCADDVPFAHATDTAPGGQARTYPSFSAAATEAGRSRVYGGLHFAFSDRAGQGIGRGVGDEVLATRLLRVDGTTHFGHCPR</sequence>
<dbReference type="PANTHER" id="PTHR34599:SF1">
    <property type="entry name" value="PHOSPHATIDIC ACID PHOSPHATASE TYPE 2_HALOPEROXIDASE DOMAIN-CONTAINING PROTEIN"/>
    <property type="match status" value="1"/>
</dbReference>
<keyword evidence="5" id="KW-1185">Reference proteome</keyword>
<evidence type="ECO:0000256" key="2">
    <source>
        <dbReference type="SAM" id="SignalP"/>
    </source>
</evidence>
<feature type="signal peptide" evidence="2">
    <location>
        <begin position="1"/>
        <end position="23"/>
    </location>
</feature>
<evidence type="ECO:0000256" key="1">
    <source>
        <dbReference type="SAM" id="MobiDB-lite"/>
    </source>
</evidence>
<gene>
    <name evidence="4" type="ORF">BJ971_005238</name>
</gene>
<dbReference type="EMBL" id="JACHNH010000001">
    <property type="protein sequence ID" value="MBB4764682.1"/>
    <property type="molecule type" value="Genomic_DNA"/>
</dbReference>
<reference evidence="4 5" key="1">
    <citation type="submission" date="2020-08" db="EMBL/GenBank/DDBJ databases">
        <title>Sequencing the genomes of 1000 actinobacteria strains.</title>
        <authorList>
            <person name="Klenk H.-P."/>
        </authorList>
    </citation>
    <scope>NUCLEOTIDE SEQUENCE [LARGE SCALE GENOMIC DNA]</scope>
    <source>
        <strain evidence="4 5">DSM 43149</strain>
    </source>
</reference>